<accession>A0A2J6T313</accession>
<feature type="domain" description="CorA-like transporter" evidence="2">
    <location>
        <begin position="129"/>
        <end position="294"/>
    </location>
</feature>
<evidence type="ECO:0000259" key="2">
    <source>
        <dbReference type="Pfam" id="PF26616"/>
    </source>
</evidence>
<keyword evidence="1" id="KW-0472">Membrane</keyword>
<organism evidence="3 4">
    <name type="scientific">Hyaloscypha bicolor E</name>
    <dbReference type="NCBI Taxonomy" id="1095630"/>
    <lineage>
        <taxon>Eukaryota</taxon>
        <taxon>Fungi</taxon>
        <taxon>Dikarya</taxon>
        <taxon>Ascomycota</taxon>
        <taxon>Pezizomycotina</taxon>
        <taxon>Leotiomycetes</taxon>
        <taxon>Helotiales</taxon>
        <taxon>Hyaloscyphaceae</taxon>
        <taxon>Hyaloscypha</taxon>
        <taxon>Hyaloscypha bicolor</taxon>
    </lineage>
</organism>
<keyword evidence="4" id="KW-1185">Reference proteome</keyword>
<keyword evidence="1" id="KW-1133">Transmembrane helix</keyword>
<dbReference type="InParanoid" id="A0A2J6T313"/>
<dbReference type="Pfam" id="PF26616">
    <property type="entry name" value="CorA-like"/>
    <property type="match status" value="1"/>
</dbReference>
<keyword evidence="1" id="KW-0812">Transmembrane</keyword>
<dbReference type="GeneID" id="36588893"/>
<dbReference type="OrthoDB" id="5396681at2759"/>
<feature type="transmembrane region" description="Helical" evidence="1">
    <location>
        <begin position="427"/>
        <end position="446"/>
    </location>
</feature>
<feature type="transmembrane region" description="Helical" evidence="1">
    <location>
        <begin position="466"/>
        <end position="487"/>
    </location>
</feature>
<evidence type="ECO:0000256" key="1">
    <source>
        <dbReference type="SAM" id="Phobius"/>
    </source>
</evidence>
<evidence type="ECO:0000313" key="4">
    <source>
        <dbReference type="Proteomes" id="UP000235371"/>
    </source>
</evidence>
<protein>
    <recommendedName>
        <fullName evidence="2">CorA-like transporter domain-containing protein</fullName>
    </recommendedName>
</protein>
<evidence type="ECO:0000313" key="3">
    <source>
        <dbReference type="EMBL" id="PMD57431.1"/>
    </source>
</evidence>
<name>A0A2J6T313_9HELO</name>
<dbReference type="EMBL" id="KZ613847">
    <property type="protein sequence ID" value="PMD57431.1"/>
    <property type="molecule type" value="Genomic_DNA"/>
</dbReference>
<reference evidence="3 4" key="1">
    <citation type="submission" date="2016-04" db="EMBL/GenBank/DDBJ databases">
        <title>A degradative enzymes factory behind the ericoid mycorrhizal symbiosis.</title>
        <authorList>
            <consortium name="DOE Joint Genome Institute"/>
            <person name="Martino E."/>
            <person name="Morin E."/>
            <person name="Grelet G."/>
            <person name="Kuo A."/>
            <person name="Kohler A."/>
            <person name="Daghino S."/>
            <person name="Barry K."/>
            <person name="Choi C."/>
            <person name="Cichocki N."/>
            <person name="Clum A."/>
            <person name="Copeland A."/>
            <person name="Hainaut M."/>
            <person name="Haridas S."/>
            <person name="Labutti K."/>
            <person name="Lindquist E."/>
            <person name="Lipzen A."/>
            <person name="Khouja H.-R."/>
            <person name="Murat C."/>
            <person name="Ohm R."/>
            <person name="Olson A."/>
            <person name="Spatafora J."/>
            <person name="Veneault-Fourrey C."/>
            <person name="Henrissat B."/>
            <person name="Grigoriev I."/>
            <person name="Martin F."/>
            <person name="Perotto S."/>
        </authorList>
    </citation>
    <scope>NUCLEOTIDE SEQUENCE [LARGE SCALE GENOMIC DNA]</scope>
    <source>
        <strain evidence="3 4">E</strain>
    </source>
</reference>
<sequence length="511" mass="58237">MDAAAVWPATSRHGANHFFENVLGNREIYEENAKFMFTNDGLIELEVCDLDGSGILDVLRTSGINFLTTLSRMQGQEALQPKGTANVLVCNVGTYGAMSLGVSFKTNQFPRDGIENIGLRSNYPLKSMARTFFVRQKHSRAEMKLSKESMSSILAQLQAFPSFVNILSSFRLQTRESTTAIIGSGAFYGLTNADNAAYETAYLLKYVEHNGRIGDCWSIRQMAFYQHFDTRNNVSQSLLIQTSDQVQKRIFQLVQDGHMVDFPNHWTSFHEVYLGTLSHNWGEYIEWVDTQLSKVDFDYFFTKVDAASPTRIHFHNLQLLNKGIDIATKMSHALQSNIDILNLLFEEAIRRSTIEGESSAKRYQQFQEAVRVCITEQTFFKKHVDLLHTFADRRSLQLRDAIALQDSNIMMGMNQVTTQETRTMRTITLIAMIYLPASFTATFMGTGFVHVESLAGVMRVSVSKDIYFYLAITIPLMAVTFLVWGFWECKMRRKTRNGYIGHEDVEKLKIK</sequence>
<dbReference type="Proteomes" id="UP000235371">
    <property type="component" value="Unassembled WGS sequence"/>
</dbReference>
<dbReference type="AlphaFoldDB" id="A0A2J6T313"/>
<dbReference type="Gene3D" id="1.20.58.340">
    <property type="entry name" value="Magnesium transport protein CorA, transmembrane region"/>
    <property type="match status" value="1"/>
</dbReference>
<dbReference type="RefSeq" id="XP_024734335.1">
    <property type="nucleotide sequence ID" value="XM_024880816.1"/>
</dbReference>
<proteinExistence type="predicted"/>
<gene>
    <name evidence="3" type="ORF">K444DRAFT_615883</name>
</gene>
<dbReference type="InterPro" id="IPR058257">
    <property type="entry name" value="CorA-like_dom"/>
</dbReference>